<dbReference type="VEuPathDB" id="MicrosporidiaDB:ECANGB1_1005"/>
<reference evidence="2 3" key="1">
    <citation type="journal article" date="2017" name="Environ. Microbiol.">
        <title>Decay of the glycolytic pathway and adaptation to intranuclear parasitism within Enterocytozoonidae microsporidia.</title>
        <authorList>
            <person name="Wiredu Boakye D."/>
            <person name="Jaroenlak P."/>
            <person name="Prachumwat A."/>
            <person name="Williams T.A."/>
            <person name="Bateman K.S."/>
            <person name="Itsathitphaisarn O."/>
            <person name="Sritunyalucksana K."/>
            <person name="Paszkiewicz K.H."/>
            <person name="Moore K.A."/>
            <person name="Stentiford G.D."/>
            <person name="Williams B.A."/>
        </authorList>
    </citation>
    <scope>NUCLEOTIDE SEQUENCE [LARGE SCALE GENOMIC DNA]</scope>
    <source>
        <strain evidence="2 3">GB1</strain>
    </source>
</reference>
<dbReference type="SUPFAM" id="SSF50998">
    <property type="entry name" value="Quinoprotein alcohol dehydrogenase-like"/>
    <property type="match status" value="1"/>
</dbReference>
<dbReference type="InterPro" id="IPR011047">
    <property type="entry name" value="Quinoprotein_ADH-like_sf"/>
</dbReference>
<name>A0A1Y1S7S0_9MICR</name>
<dbReference type="AlphaFoldDB" id="A0A1Y1S7S0"/>
<feature type="region of interest" description="Disordered" evidence="1">
    <location>
        <begin position="1"/>
        <end position="39"/>
    </location>
</feature>
<protein>
    <submittedName>
        <fullName evidence="2">Uncharacterized protein</fullName>
    </submittedName>
</protein>
<organism evidence="2 3">
    <name type="scientific">Enterospora canceri</name>
    <dbReference type="NCBI Taxonomy" id="1081671"/>
    <lineage>
        <taxon>Eukaryota</taxon>
        <taxon>Fungi</taxon>
        <taxon>Fungi incertae sedis</taxon>
        <taxon>Microsporidia</taxon>
        <taxon>Enterocytozoonidae</taxon>
        <taxon>Enterospora</taxon>
    </lineage>
</organism>
<proteinExistence type="predicted"/>
<feature type="compositionally biased region" description="Basic and acidic residues" evidence="1">
    <location>
        <begin position="1"/>
        <end position="29"/>
    </location>
</feature>
<evidence type="ECO:0000256" key="1">
    <source>
        <dbReference type="SAM" id="MobiDB-lite"/>
    </source>
</evidence>
<evidence type="ECO:0000313" key="2">
    <source>
        <dbReference type="EMBL" id="ORD94229.1"/>
    </source>
</evidence>
<evidence type="ECO:0000313" key="3">
    <source>
        <dbReference type="Proteomes" id="UP000192639"/>
    </source>
</evidence>
<dbReference type="EMBL" id="LWDP01000028">
    <property type="protein sequence ID" value="ORD94229.1"/>
    <property type="molecule type" value="Genomic_DNA"/>
</dbReference>
<accession>A0A1Y1S7S0</accession>
<sequence length="382" mass="43137">MKPESRKKTIEEAKEDSKKADAESKKDESASAEENEVVSCSLDESDDFLSFSDDSFLTSETESDVSSILDGKQAWDDSDDIETNEDVLNLKDGDVKKRIKRTEPDRVDLKNSVFAARCKIKMLKVFEEVAIIVDTFNLVYVLDKSMKEHKTYKFKFFRISDLELVGETVYFASDSSAVLYTLNIKTGAVECLRKGVGCITRILYSHNSKKMYLLGSSLTQVSSNLIVENTFHEQFVSLTLFNDYVVGMKEDRTLLVLDGNLQFLSQLSLDSKFTFTGLFSDSHHLFIATETGVIAIDCDLKVVKELTNTKTEPTLFAYTPKYVMYASQMHQQFRILNASTFVPLDTFSHKSLGFKSVSGLGARTNRIFIATGKDILEYEIDE</sequence>
<dbReference type="Gene3D" id="2.130.10.10">
    <property type="entry name" value="YVTN repeat-like/Quinoprotein amine dehydrogenase"/>
    <property type="match status" value="1"/>
</dbReference>
<comment type="caution">
    <text evidence="2">The sequence shown here is derived from an EMBL/GenBank/DDBJ whole genome shotgun (WGS) entry which is preliminary data.</text>
</comment>
<dbReference type="OrthoDB" id="2190712at2759"/>
<dbReference type="InterPro" id="IPR015943">
    <property type="entry name" value="WD40/YVTN_repeat-like_dom_sf"/>
</dbReference>
<keyword evidence="3" id="KW-1185">Reference proteome</keyword>
<gene>
    <name evidence="2" type="ORF">ECANGB1_1005</name>
</gene>
<dbReference type="Proteomes" id="UP000192639">
    <property type="component" value="Unassembled WGS sequence"/>
</dbReference>